<dbReference type="PANTHER" id="PTHR42859:SF10">
    <property type="entry name" value="DIMETHYLSULFOXIDE REDUCTASE CHAIN B"/>
    <property type="match status" value="1"/>
</dbReference>
<comment type="caution">
    <text evidence="9">The sequence shown here is derived from an EMBL/GenBank/DDBJ whole genome shotgun (WGS) entry which is preliminary data.</text>
</comment>
<sequence length="705" mass="73994">MNVGAFVCSCAGTCDIDLEAAREGVTGVDVVASSRLLCRDGRPAMRSVIEEYDLDQLIVTTPEPSCQGRIRELAEESGLHPEATAFVDHREGAGWVHDRAAATEKTARLLNARRAGLAEEATTRSVSREAGERVAVVGDAAAAAALASDADVTLIADGGEFADADVDLDDVTVERGRVVAVEGEFGAFEVHLRARVTEECISCMKCVREGPDGSVTARPVDIAPDAPGGEWATRCPTDAIDLDGVERTLEFDQVVYPGGPAMSVAGRLGYYAGPVDAGTVAAVESLLGGVEKPQYLDLEMDVCAAGASSQEGCTACTDACPHDAVGRPTPDSVSFDPVACEGCGACTSACPTGATRLREPSNRRLAREVEALLDPGEEDGGWLSSLSRGREAGIETPVIAFVCSERAARTLREYGRRAAREGLCYPPLLPVSVPCADTVGEAHVLHALAAGADGVALVGCGESCLHSGPDPKAALVERLNRATGDLGLGERVTFLAPDPDDFDGFAEAATAFVEGLDASPVPAGEHEATGGSDRAAVRPAFDTHDWALESVRAVLDRVDPERTVIRGLESFGRMTVSDDCTFTPTCSNLCPADAIRRTETALEFDHERCVNCGLCEEGCIEDAISMEPGLDLDLLPERRDGDPWATVAEGELLECRRCGAPFASAASAAKIEEQVGDLVTGVAPDAEGSIFEYCGDCRAALVFDW</sequence>
<evidence type="ECO:0000256" key="7">
    <source>
        <dbReference type="ARBA" id="ARBA00023014"/>
    </source>
</evidence>
<protein>
    <submittedName>
        <fullName evidence="9">Hydrogenase iron-sulfur subunit</fullName>
    </submittedName>
</protein>
<evidence type="ECO:0000256" key="5">
    <source>
        <dbReference type="ARBA" id="ARBA00023002"/>
    </source>
</evidence>
<dbReference type="RefSeq" id="WP_276304158.1">
    <property type="nucleotide sequence ID" value="NZ_CP119992.1"/>
</dbReference>
<dbReference type="InterPro" id="IPR003813">
    <property type="entry name" value="MvhD/FlpD"/>
</dbReference>
<proteinExistence type="predicted"/>
<evidence type="ECO:0000256" key="1">
    <source>
        <dbReference type="ARBA" id="ARBA00022448"/>
    </source>
</evidence>
<dbReference type="PROSITE" id="PS00198">
    <property type="entry name" value="4FE4S_FER_1"/>
    <property type="match status" value="1"/>
</dbReference>
<name>A0ABD6A7N0_9EURY</name>
<dbReference type="Pfam" id="PF00037">
    <property type="entry name" value="Fer4"/>
    <property type="match status" value="1"/>
</dbReference>
<evidence type="ECO:0000256" key="3">
    <source>
        <dbReference type="ARBA" id="ARBA00022723"/>
    </source>
</evidence>
<keyword evidence="1" id="KW-0813">Transport</keyword>
<dbReference type="InterPro" id="IPR017900">
    <property type="entry name" value="4Fe4S_Fe_S_CS"/>
</dbReference>
<dbReference type="Pfam" id="PF12838">
    <property type="entry name" value="Fer4_7"/>
    <property type="match status" value="1"/>
</dbReference>
<keyword evidence="10" id="KW-1185">Reference proteome</keyword>
<keyword evidence="6" id="KW-0408">Iron</keyword>
<dbReference type="PROSITE" id="PS51379">
    <property type="entry name" value="4FE4S_FER_2"/>
    <property type="match status" value="2"/>
</dbReference>
<keyword evidence="7" id="KW-0411">Iron-sulfur</keyword>
<dbReference type="PANTHER" id="PTHR42859">
    <property type="entry name" value="OXIDOREDUCTASE"/>
    <property type="match status" value="1"/>
</dbReference>
<keyword evidence="2" id="KW-0004">4Fe-4S</keyword>
<dbReference type="InterPro" id="IPR017896">
    <property type="entry name" value="4Fe4S_Fe-S-bd"/>
</dbReference>
<keyword evidence="5" id="KW-0560">Oxidoreductase</keyword>
<dbReference type="GeneID" id="79316782"/>
<dbReference type="GO" id="GO:0051539">
    <property type="term" value="F:4 iron, 4 sulfur cluster binding"/>
    <property type="evidence" value="ECO:0007669"/>
    <property type="project" value="UniProtKB-KW"/>
</dbReference>
<keyword evidence="4" id="KW-0249">Electron transport</keyword>
<dbReference type="GO" id="GO:0016491">
    <property type="term" value="F:oxidoreductase activity"/>
    <property type="evidence" value="ECO:0007669"/>
    <property type="project" value="UniProtKB-KW"/>
</dbReference>
<reference evidence="9 10" key="1">
    <citation type="journal article" date="2019" name="Int. J. Syst. Evol. Microbiol.">
        <title>The Global Catalogue of Microorganisms (GCM) 10K type strain sequencing project: providing services to taxonomists for standard genome sequencing and annotation.</title>
        <authorList>
            <consortium name="The Broad Institute Genomics Platform"/>
            <consortium name="The Broad Institute Genome Sequencing Center for Infectious Disease"/>
            <person name="Wu L."/>
            <person name="Ma J."/>
        </authorList>
    </citation>
    <scope>NUCLEOTIDE SEQUENCE [LARGE SCALE GENOMIC DNA]</scope>
    <source>
        <strain evidence="9 10">PSR21</strain>
    </source>
</reference>
<dbReference type="EMBL" id="JBHTBF010000002">
    <property type="protein sequence ID" value="MFC7316578.1"/>
    <property type="molecule type" value="Genomic_DNA"/>
</dbReference>
<evidence type="ECO:0000313" key="9">
    <source>
        <dbReference type="EMBL" id="MFC7316578.1"/>
    </source>
</evidence>
<dbReference type="InterPro" id="IPR050294">
    <property type="entry name" value="RnfB_subfamily"/>
</dbReference>
<gene>
    <name evidence="9" type="ORF">ACFQPE_07165</name>
</gene>
<keyword evidence="3" id="KW-0479">Metal-binding</keyword>
<evidence type="ECO:0000313" key="10">
    <source>
        <dbReference type="Proteomes" id="UP001596547"/>
    </source>
</evidence>
<evidence type="ECO:0000256" key="4">
    <source>
        <dbReference type="ARBA" id="ARBA00022982"/>
    </source>
</evidence>
<feature type="domain" description="4Fe-4S ferredoxin-type" evidence="8">
    <location>
        <begin position="331"/>
        <end position="360"/>
    </location>
</feature>
<accession>A0ABD6A7N0</accession>
<dbReference type="SUPFAM" id="SSF54862">
    <property type="entry name" value="4Fe-4S ferredoxins"/>
    <property type="match status" value="1"/>
</dbReference>
<organism evidence="9 10">
    <name type="scientific">Halomarina halobia</name>
    <dbReference type="NCBI Taxonomy" id="3033386"/>
    <lineage>
        <taxon>Archaea</taxon>
        <taxon>Methanobacteriati</taxon>
        <taxon>Methanobacteriota</taxon>
        <taxon>Stenosarchaea group</taxon>
        <taxon>Halobacteria</taxon>
        <taxon>Halobacteriales</taxon>
        <taxon>Natronomonadaceae</taxon>
        <taxon>Halomarina</taxon>
    </lineage>
</organism>
<dbReference type="Gene3D" id="3.30.70.20">
    <property type="match status" value="2"/>
</dbReference>
<evidence type="ECO:0000259" key="8">
    <source>
        <dbReference type="PROSITE" id="PS51379"/>
    </source>
</evidence>
<dbReference type="GO" id="GO:0046872">
    <property type="term" value="F:metal ion binding"/>
    <property type="evidence" value="ECO:0007669"/>
    <property type="project" value="UniProtKB-KW"/>
</dbReference>
<dbReference type="Proteomes" id="UP001596547">
    <property type="component" value="Unassembled WGS sequence"/>
</dbReference>
<feature type="domain" description="4Fe-4S ferredoxin-type" evidence="8">
    <location>
        <begin position="600"/>
        <end position="629"/>
    </location>
</feature>
<dbReference type="Pfam" id="PF02662">
    <property type="entry name" value="FlpD"/>
    <property type="match status" value="1"/>
</dbReference>
<evidence type="ECO:0000256" key="2">
    <source>
        <dbReference type="ARBA" id="ARBA00022485"/>
    </source>
</evidence>
<evidence type="ECO:0000256" key="6">
    <source>
        <dbReference type="ARBA" id="ARBA00023004"/>
    </source>
</evidence>
<dbReference type="AlphaFoldDB" id="A0ABD6A7N0"/>